<dbReference type="GO" id="GO:0003697">
    <property type="term" value="F:single-stranded DNA binding"/>
    <property type="evidence" value="ECO:0007669"/>
    <property type="project" value="UniProtKB-UniRule"/>
</dbReference>
<dbReference type="Proteomes" id="UP000321040">
    <property type="component" value="Unassembled WGS sequence"/>
</dbReference>
<dbReference type="Gene3D" id="2.40.50.140">
    <property type="entry name" value="Nucleic acid-binding proteins"/>
    <property type="match status" value="1"/>
</dbReference>
<dbReference type="Pfam" id="PF00436">
    <property type="entry name" value="SSB"/>
    <property type="match status" value="1"/>
</dbReference>
<reference evidence="5" key="4">
    <citation type="submission" date="2021-09" db="EMBL/GenBank/DDBJ databases">
        <authorList>
            <person name="Gilroy R."/>
        </authorList>
    </citation>
    <scope>NUCLEOTIDE SEQUENCE</scope>
    <source>
        <strain evidence="5">CHK149-3286</strain>
    </source>
</reference>
<accession>A0A151A172</accession>
<dbReference type="GeneID" id="69904784"/>
<dbReference type="RefSeq" id="WP_061855686.1">
    <property type="nucleotide sequence ID" value="NZ_BKAQ01000012.1"/>
</dbReference>
<comment type="caution">
    <text evidence="2">Lacks conserved residue(s) required for the propagation of feature annotation.</text>
</comment>
<dbReference type="InterPro" id="IPR011344">
    <property type="entry name" value="ssDNA-bd"/>
</dbReference>
<evidence type="ECO:0000256" key="3">
    <source>
        <dbReference type="PIRNR" id="PIRNR002070"/>
    </source>
</evidence>
<dbReference type="KEGG" id="skl:C7J89_05490"/>
<dbReference type="NCBIfam" id="TIGR00621">
    <property type="entry name" value="ssb"/>
    <property type="match status" value="1"/>
</dbReference>
<name>A0A151A172_9STAP</name>
<evidence type="ECO:0000313" key="4">
    <source>
        <dbReference type="EMBL" id="GEP82341.1"/>
    </source>
</evidence>
<dbReference type="EMBL" id="LUGM01000005">
    <property type="protein sequence ID" value="KYH12985.1"/>
    <property type="molecule type" value="Genomic_DNA"/>
</dbReference>
<dbReference type="CDD" id="cd04496">
    <property type="entry name" value="SSB_OBF"/>
    <property type="match status" value="1"/>
</dbReference>
<evidence type="ECO:0000313" key="6">
    <source>
        <dbReference type="EMBL" id="KYH12985.1"/>
    </source>
</evidence>
<evidence type="ECO:0000313" key="8">
    <source>
        <dbReference type="Proteomes" id="UP000321040"/>
    </source>
</evidence>
<evidence type="ECO:0000256" key="2">
    <source>
        <dbReference type="HAMAP-Rule" id="MF_00984"/>
    </source>
</evidence>
<dbReference type="EMBL" id="DYVT01000044">
    <property type="protein sequence ID" value="HJF67462.1"/>
    <property type="molecule type" value="Genomic_DNA"/>
</dbReference>
<dbReference type="PIRSF" id="PIRSF002070">
    <property type="entry name" value="SSB"/>
    <property type="match status" value="1"/>
</dbReference>
<accession>A0A2T4REZ6</accession>
<dbReference type="InterPro" id="IPR000424">
    <property type="entry name" value="Primosome_PriB/ssb"/>
</dbReference>
<sequence>MINNIVVVGRLTKDPQLFSKDETDYVSLCLAIDRPSKRNEQQQNCDFLFCKAFGNNAKNIHRYLSKGALVGVTGHMRSSKYEKEGQMHFVTEIIIDTIKFMSPKVKQQQNPLIEPCDQDATDLTFSLN</sequence>
<dbReference type="Proteomes" id="UP000706163">
    <property type="component" value="Unassembled WGS sequence"/>
</dbReference>
<proteinExistence type="inferred from homology"/>
<dbReference type="EMBL" id="BKAQ01000012">
    <property type="protein sequence ID" value="GEP82341.1"/>
    <property type="molecule type" value="Genomic_DNA"/>
</dbReference>
<dbReference type="HAMAP" id="MF_00984">
    <property type="entry name" value="SSB"/>
    <property type="match status" value="1"/>
</dbReference>
<evidence type="ECO:0000313" key="7">
    <source>
        <dbReference type="Proteomes" id="UP000075418"/>
    </source>
</evidence>
<reference evidence="6 7" key="1">
    <citation type="submission" date="2016-02" db="EMBL/GenBank/DDBJ databases">
        <title>Draft genome sequence of hydrocarbon degrading Staphylococcus saprophyticus Strain CNV2, isolated from crude-oil contaminated soil from Noonmati Oil Refinery, Guwahati, Assam, India.</title>
        <authorList>
            <person name="Mukherjee A."/>
            <person name="Chettri B."/>
            <person name="Langpoklakpam J."/>
            <person name="Singh A.K."/>
            <person name="Chattopadhyay D.J."/>
        </authorList>
    </citation>
    <scope>NUCLEOTIDE SEQUENCE [LARGE SCALE GENOMIC DNA]</scope>
    <source>
        <strain evidence="6 7">CNV2</strain>
    </source>
</reference>
<gene>
    <name evidence="4" type="primary">ssb</name>
    <name evidence="6" type="ORF">A0131_11695</name>
    <name evidence="5" type="ORF">K8V85_04035</name>
    <name evidence="4" type="ORF">SKL01_15190</name>
</gene>
<organism evidence="6 7">
    <name type="scientific">Staphylococcus kloosii</name>
    <dbReference type="NCBI Taxonomy" id="29384"/>
    <lineage>
        <taxon>Bacteria</taxon>
        <taxon>Bacillati</taxon>
        <taxon>Bacillota</taxon>
        <taxon>Bacilli</taxon>
        <taxon>Bacillales</taxon>
        <taxon>Staphylococcaceae</taxon>
        <taxon>Staphylococcus</taxon>
    </lineage>
</organism>
<keyword evidence="1 2" id="KW-0238">DNA-binding</keyword>
<dbReference type="OrthoDB" id="9809878at2"/>
<comment type="subunit">
    <text evidence="2">Homotetramer.</text>
</comment>
<dbReference type="InterPro" id="IPR012340">
    <property type="entry name" value="NA-bd_OB-fold"/>
</dbReference>
<dbReference type="GO" id="GO:0006260">
    <property type="term" value="P:DNA replication"/>
    <property type="evidence" value="ECO:0007669"/>
    <property type="project" value="InterPro"/>
</dbReference>
<reference evidence="5" key="3">
    <citation type="journal article" date="2021" name="PeerJ">
        <title>Extensive microbial diversity within the chicken gut microbiome revealed by metagenomics and culture.</title>
        <authorList>
            <person name="Gilroy R."/>
            <person name="Ravi A."/>
            <person name="Getino M."/>
            <person name="Pursley I."/>
            <person name="Horton D.L."/>
            <person name="Alikhan N.F."/>
            <person name="Baker D."/>
            <person name="Gharbi K."/>
            <person name="Hall N."/>
            <person name="Watson M."/>
            <person name="Adriaenssens E.M."/>
            <person name="Foster-Nyarko E."/>
            <person name="Jarju S."/>
            <person name="Secka A."/>
            <person name="Antonio M."/>
            <person name="Oren A."/>
            <person name="Chaudhuri R.R."/>
            <person name="La Ragione R."/>
            <person name="Hildebrand F."/>
            <person name="Pallen M.J."/>
        </authorList>
    </citation>
    <scope>NUCLEOTIDE SEQUENCE</scope>
    <source>
        <strain evidence="5">CHK149-3286</strain>
    </source>
</reference>
<protein>
    <recommendedName>
        <fullName evidence="2 3">Single-stranded DNA-binding protein</fullName>
        <shortName evidence="2">SSB</shortName>
    </recommendedName>
</protein>
<dbReference type="AlphaFoldDB" id="A0A151A172"/>
<keyword evidence="8" id="KW-1185">Reference proteome</keyword>
<comment type="caution">
    <text evidence="6">The sequence shown here is derived from an EMBL/GenBank/DDBJ whole genome shotgun (WGS) entry which is preliminary data.</text>
</comment>
<dbReference type="SUPFAM" id="SSF50249">
    <property type="entry name" value="Nucleic acid-binding proteins"/>
    <property type="match status" value="1"/>
</dbReference>
<dbReference type="Proteomes" id="UP000075418">
    <property type="component" value="Unassembled WGS sequence"/>
</dbReference>
<reference evidence="4 8" key="2">
    <citation type="submission" date="2019-07" db="EMBL/GenBank/DDBJ databases">
        <title>Whole genome shotgun sequence of Staphylococcus kloosii NBRC 109624.</title>
        <authorList>
            <person name="Hosoyama A."/>
            <person name="Uohara A."/>
            <person name="Ohji S."/>
            <person name="Ichikawa N."/>
        </authorList>
    </citation>
    <scope>NUCLEOTIDE SEQUENCE [LARGE SCALE GENOMIC DNA]</scope>
    <source>
        <strain evidence="4 8">NBRC 109624</strain>
    </source>
</reference>
<evidence type="ECO:0000313" key="5">
    <source>
        <dbReference type="EMBL" id="HJF67462.1"/>
    </source>
</evidence>
<dbReference type="PROSITE" id="PS50935">
    <property type="entry name" value="SSB"/>
    <property type="match status" value="1"/>
</dbReference>
<evidence type="ECO:0000256" key="1">
    <source>
        <dbReference type="ARBA" id="ARBA00023125"/>
    </source>
</evidence>